<dbReference type="Gene3D" id="3.20.20.70">
    <property type="entry name" value="Aldolase class I"/>
    <property type="match status" value="1"/>
</dbReference>
<keyword evidence="1" id="KW-0808">Transferase</keyword>
<evidence type="ECO:0000256" key="1">
    <source>
        <dbReference type="ARBA" id="ARBA00022679"/>
    </source>
</evidence>
<dbReference type="NCBIfam" id="NF006421">
    <property type="entry name" value="PRK08673.1"/>
    <property type="match status" value="1"/>
</dbReference>
<name>A0A1M4PNA5_9FIRM</name>
<dbReference type="GO" id="GO:0016832">
    <property type="term" value="F:aldehyde-lyase activity"/>
    <property type="evidence" value="ECO:0007669"/>
    <property type="project" value="InterPro"/>
</dbReference>
<dbReference type="NCBIfam" id="NF009239">
    <property type="entry name" value="PRK12595.1"/>
    <property type="match status" value="1"/>
</dbReference>
<dbReference type="SUPFAM" id="SSF51569">
    <property type="entry name" value="Aldolase"/>
    <property type="match status" value="1"/>
</dbReference>
<dbReference type="GO" id="GO:0009073">
    <property type="term" value="P:aromatic amino acid family biosynthetic process"/>
    <property type="evidence" value="ECO:0007669"/>
    <property type="project" value="InterPro"/>
</dbReference>
<dbReference type="InterPro" id="IPR013785">
    <property type="entry name" value="Aldolase_TIM"/>
</dbReference>
<dbReference type="AlphaFoldDB" id="A0A1M4PNA5"/>
<keyword evidence="4" id="KW-1185">Reference proteome</keyword>
<protein>
    <submittedName>
        <fullName evidence="3">Phospho-2-dehydro-3-deoxyheptonate aldolase</fullName>
    </submittedName>
</protein>
<sequence length="283" mass="31980">MIWGPSPQILFNRALGYFDGGVDMTEKIKIDDGLSIGGEEFTIIAGPCAVEDEEQMESIGRFLNRLEVKIIRGGAFKPRTSPKDFQGLGVDGLKILYHIKKKYNFKVISEIMDPRDIEEAYEYIDIYQIGSRNMQNYSLLKEMGKVDKPVLLKRGMSATIDEWIKASEYIRLKGNERIIFCERGIRTFENYTRNTLDLISVPIIRSETKYPILVDPSHGTGRRELVLPASKAALALGAHGLMIEIHPEPEKALSDGAQSLNFSQFEILFNEINSMIKALKANM</sequence>
<dbReference type="Proteomes" id="UP000245423">
    <property type="component" value="Chromosome 1"/>
</dbReference>
<evidence type="ECO:0000313" key="3">
    <source>
        <dbReference type="EMBL" id="SHD76936.1"/>
    </source>
</evidence>
<organism evidence="3 4">
    <name type="scientific">[Clostridium] ultunense Esp</name>
    <dbReference type="NCBI Taxonomy" id="1288971"/>
    <lineage>
        <taxon>Bacteria</taxon>
        <taxon>Bacillati</taxon>
        <taxon>Bacillota</taxon>
        <taxon>Tissierellia</taxon>
        <taxon>Tissierellales</taxon>
        <taxon>Tepidimicrobiaceae</taxon>
        <taxon>Schnuerera</taxon>
    </lineage>
</organism>
<dbReference type="PANTHER" id="PTHR43018">
    <property type="entry name" value="PHOSPHO-2-DEHYDRO-3-DEOXYHEPTONATE ALDOLASE"/>
    <property type="match status" value="1"/>
</dbReference>
<reference evidence="3 4" key="1">
    <citation type="submission" date="2016-11" db="EMBL/GenBank/DDBJ databases">
        <authorList>
            <person name="Manzoor S."/>
        </authorList>
    </citation>
    <scope>NUCLEOTIDE SEQUENCE [LARGE SCALE GENOMIC DNA]</scope>
    <source>
        <strain evidence="3">Clostridium ultunense strain Esp</strain>
    </source>
</reference>
<evidence type="ECO:0000313" key="4">
    <source>
        <dbReference type="Proteomes" id="UP000245423"/>
    </source>
</evidence>
<accession>A0A1M4PNA5</accession>
<dbReference type="PANTHER" id="PTHR43018:SF2">
    <property type="entry name" value="PHOSPHO-2-DEHYDRO-3-DEOXYHEPTONATE ALDOLASE"/>
    <property type="match status" value="1"/>
</dbReference>
<dbReference type="EMBL" id="LT669839">
    <property type="protein sequence ID" value="SHD76936.1"/>
    <property type="molecule type" value="Genomic_DNA"/>
</dbReference>
<evidence type="ECO:0000259" key="2">
    <source>
        <dbReference type="Pfam" id="PF00793"/>
    </source>
</evidence>
<dbReference type="InterPro" id="IPR006268">
    <property type="entry name" value="DAHP_syn_2"/>
</dbReference>
<dbReference type="GO" id="GO:0016740">
    <property type="term" value="F:transferase activity"/>
    <property type="evidence" value="ECO:0007669"/>
    <property type="project" value="UniProtKB-KW"/>
</dbReference>
<feature type="domain" description="DAHP synthetase I/KDSA" evidence="2">
    <location>
        <begin position="29"/>
        <end position="276"/>
    </location>
</feature>
<dbReference type="InterPro" id="IPR006218">
    <property type="entry name" value="DAHP1/KDSA"/>
</dbReference>
<proteinExistence type="predicted"/>
<dbReference type="NCBIfam" id="TIGR01361">
    <property type="entry name" value="DAHP_synth_Bsub"/>
    <property type="match status" value="1"/>
</dbReference>
<dbReference type="Pfam" id="PF00793">
    <property type="entry name" value="DAHP_synth_1"/>
    <property type="match status" value="1"/>
</dbReference>
<gene>
    <name evidence="3" type="ORF">CUESP1_1572</name>
</gene>
<dbReference type="InterPro" id="IPR052899">
    <property type="entry name" value="Class-I_DAHP_synthase"/>
</dbReference>